<dbReference type="PANTHER" id="PTHR13943:SF77">
    <property type="entry name" value="LRAT DOMAIN-CONTAINING PROTEIN"/>
    <property type="match status" value="1"/>
</dbReference>
<dbReference type="Pfam" id="PF04970">
    <property type="entry name" value="LRAT"/>
    <property type="match status" value="1"/>
</dbReference>
<evidence type="ECO:0000259" key="7">
    <source>
        <dbReference type="PROSITE" id="PS51934"/>
    </source>
</evidence>
<keyword evidence="8" id="KW-1185">Reference proteome</keyword>
<dbReference type="PANTHER" id="PTHR13943">
    <property type="entry name" value="HRAS-LIKE SUPPRESSOR - RELATED"/>
    <property type="match status" value="1"/>
</dbReference>
<dbReference type="InterPro" id="IPR051496">
    <property type="entry name" value="H-rev107_PLA/AT"/>
</dbReference>
<keyword evidence="2" id="KW-0808">Transferase</keyword>
<keyword evidence="6" id="KW-0812">Transmembrane</keyword>
<keyword evidence="6" id="KW-1133">Transmembrane helix</keyword>
<dbReference type="RefSeq" id="XP_006822065.1">
    <property type="nucleotide sequence ID" value="XM_006822002.1"/>
</dbReference>
<keyword evidence="3" id="KW-0378">Hydrolase</keyword>
<evidence type="ECO:0000256" key="6">
    <source>
        <dbReference type="SAM" id="Phobius"/>
    </source>
</evidence>
<sequence length="173" mass="19315">MAAGAFNNNLNDVDIYDYKVGDMLAFRHIVYDHFAVYIGNGNVIHLTGESEVVGISGKAQYVFSVSGKQYNKAVVKCDRLEDVDGKARIKNKDAKNKPPLPPRQILARATEKLGPIEYNVEDLLIGIGIGALGIIAVGVVAGVILNMNDDDGDDEEEKRRRRRRRRRIKQNYE</sequence>
<keyword evidence="4" id="KW-0443">Lipid metabolism</keyword>
<protein>
    <submittedName>
        <fullName evidence="9">Retinoic acid receptor responder protein 3-like</fullName>
    </submittedName>
</protein>
<feature type="compositionally biased region" description="Basic residues" evidence="5">
    <location>
        <begin position="159"/>
        <end position="173"/>
    </location>
</feature>
<dbReference type="Proteomes" id="UP000694865">
    <property type="component" value="Unplaced"/>
</dbReference>
<evidence type="ECO:0000313" key="9">
    <source>
        <dbReference type="RefSeq" id="XP_006822065.1"/>
    </source>
</evidence>
<evidence type="ECO:0000256" key="4">
    <source>
        <dbReference type="ARBA" id="ARBA00023098"/>
    </source>
</evidence>
<name>A0ABM0MPX4_SACKO</name>
<dbReference type="SUPFAM" id="SSF54001">
    <property type="entry name" value="Cysteine proteinases"/>
    <property type="match status" value="1"/>
</dbReference>
<evidence type="ECO:0000256" key="2">
    <source>
        <dbReference type="ARBA" id="ARBA00022679"/>
    </source>
</evidence>
<feature type="transmembrane region" description="Helical" evidence="6">
    <location>
        <begin position="123"/>
        <end position="145"/>
    </location>
</feature>
<feature type="region of interest" description="Disordered" evidence="5">
    <location>
        <begin position="150"/>
        <end position="173"/>
    </location>
</feature>
<dbReference type="Gene3D" id="3.90.1720.10">
    <property type="entry name" value="endopeptidase domain like (from Nostoc punctiforme)"/>
    <property type="match status" value="1"/>
</dbReference>
<dbReference type="InterPro" id="IPR007053">
    <property type="entry name" value="LRAT_dom"/>
</dbReference>
<comment type="similarity">
    <text evidence="1">Belongs to the H-rev107 family.</text>
</comment>
<evidence type="ECO:0000256" key="3">
    <source>
        <dbReference type="ARBA" id="ARBA00022801"/>
    </source>
</evidence>
<evidence type="ECO:0000256" key="1">
    <source>
        <dbReference type="ARBA" id="ARBA00007824"/>
    </source>
</evidence>
<evidence type="ECO:0000313" key="8">
    <source>
        <dbReference type="Proteomes" id="UP000694865"/>
    </source>
</evidence>
<dbReference type="PROSITE" id="PS51934">
    <property type="entry name" value="LRAT"/>
    <property type="match status" value="1"/>
</dbReference>
<dbReference type="InterPro" id="IPR038765">
    <property type="entry name" value="Papain-like_cys_pep_sf"/>
</dbReference>
<feature type="domain" description="LRAT" evidence="7">
    <location>
        <begin position="23"/>
        <end position="136"/>
    </location>
</feature>
<keyword evidence="6" id="KW-0472">Membrane</keyword>
<proteinExistence type="inferred from homology"/>
<reference evidence="9" key="1">
    <citation type="submission" date="2025-08" db="UniProtKB">
        <authorList>
            <consortium name="RefSeq"/>
        </authorList>
    </citation>
    <scope>IDENTIFICATION</scope>
    <source>
        <tissue evidence="9">Testes</tissue>
    </source>
</reference>
<accession>A0ABM0MPX4</accession>
<gene>
    <name evidence="9" type="primary">LOC102810180</name>
</gene>
<organism evidence="8 9">
    <name type="scientific">Saccoglossus kowalevskii</name>
    <name type="common">Acorn worm</name>
    <dbReference type="NCBI Taxonomy" id="10224"/>
    <lineage>
        <taxon>Eukaryota</taxon>
        <taxon>Metazoa</taxon>
        <taxon>Hemichordata</taxon>
        <taxon>Enteropneusta</taxon>
        <taxon>Harrimaniidae</taxon>
        <taxon>Saccoglossus</taxon>
    </lineage>
</organism>
<dbReference type="GeneID" id="102810180"/>
<evidence type="ECO:0000256" key="5">
    <source>
        <dbReference type="SAM" id="MobiDB-lite"/>
    </source>
</evidence>